<reference evidence="3" key="1">
    <citation type="submission" date="2019-06" db="EMBL/GenBank/DDBJ databases">
        <authorList>
            <consortium name="Wellcome Sanger Institute Data Sharing"/>
        </authorList>
    </citation>
    <scope>NUCLEOTIDE SEQUENCE [LARGE SCALE GENOMIC DNA]</scope>
</reference>
<evidence type="ECO:0000256" key="1">
    <source>
        <dbReference type="SAM" id="MobiDB-lite"/>
    </source>
</evidence>
<organism evidence="3 4">
    <name type="scientific">Myripristis murdjan</name>
    <name type="common">pinecone soldierfish</name>
    <dbReference type="NCBI Taxonomy" id="586833"/>
    <lineage>
        <taxon>Eukaryota</taxon>
        <taxon>Metazoa</taxon>
        <taxon>Chordata</taxon>
        <taxon>Craniata</taxon>
        <taxon>Vertebrata</taxon>
        <taxon>Euteleostomi</taxon>
        <taxon>Actinopterygii</taxon>
        <taxon>Neopterygii</taxon>
        <taxon>Teleostei</taxon>
        <taxon>Neoteleostei</taxon>
        <taxon>Acanthomorphata</taxon>
        <taxon>Holocentriformes</taxon>
        <taxon>Holocentridae</taxon>
        <taxon>Myripristis</taxon>
    </lineage>
</organism>
<keyword evidence="4" id="KW-1185">Reference proteome</keyword>
<protein>
    <recommendedName>
        <fullName evidence="2">PiggyBac transposable element-derived protein domain-containing protein</fullName>
    </recommendedName>
</protein>
<evidence type="ECO:0000313" key="4">
    <source>
        <dbReference type="Proteomes" id="UP000472263"/>
    </source>
</evidence>
<dbReference type="AlphaFoldDB" id="A0A667ZA88"/>
<dbReference type="InterPro" id="IPR029526">
    <property type="entry name" value="PGBD"/>
</dbReference>
<proteinExistence type="predicted"/>
<reference evidence="3" key="3">
    <citation type="submission" date="2025-09" db="UniProtKB">
        <authorList>
            <consortium name="Ensembl"/>
        </authorList>
    </citation>
    <scope>IDENTIFICATION</scope>
</reference>
<evidence type="ECO:0000313" key="3">
    <source>
        <dbReference type="Ensembl" id="ENSMMDP00005032939.1"/>
    </source>
</evidence>
<dbReference type="GeneTree" id="ENSGT00940000164464"/>
<dbReference type="PANTHER" id="PTHR46599">
    <property type="entry name" value="PIGGYBAC TRANSPOSABLE ELEMENT-DERIVED PROTEIN 4"/>
    <property type="match status" value="1"/>
</dbReference>
<accession>A0A667ZA88</accession>
<feature type="domain" description="PiggyBac transposable element-derived protein" evidence="2">
    <location>
        <begin position="62"/>
        <end position="394"/>
    </location>
</feature>
<dbReference type="PANTHER" id="PTHR46599:SF3">
    <property type="entry name" value="PIGGYBAC TRANSPOSABLE ELEMENT-DERIVED PROTEIN 4"/>
    <property type="match status" value="1"/>
</dbReference>
<evidence type="ECO:0000259" key="2">
    <source>
        <dbReference type="Pfam" id="PF13843"/>
    </source>
</evidence>
<name>A0A667ZA88_9TELE</name>
<feature type="region of interest" description="Disordered" evidence="1">
    <location>
        <begin position="1"/>
        <end position="35"/>
    </location>
</feature>
<reference evidence="3" key="2">
    <citation type="submission" date="2025-08" db="UniProtKB">
        <authorList>
            <consortium name="Ensembl"/>
        </authorList>
    </citation>
    <scope>IDENTIFICATION</scope>
</reference>
<dbReference type="Proteomes" id="UP000472263">
    <property type="component" value="Chromosome 5"/>
</dbReference>
<dbReference type="InParanoid" id="A0A667ZA88"/>
<sequence length="481" mass="55959">SRGQGRRRGAGDQERTPTNQPAAASGSDDREWHEINWQPKNINFTANPGPVKDAAALDSDKPADYVQLFISDELIQDIVDQTNLYANQYIQNEKGNSPHSRIHAWKPVTVSEMKNFLGLFFLTGIIRKHDIEMYWSTEEMLATPYFNKVMSRNRFEIIWRFLHFSDNKARPANDTDRLYKVLPVLDYLVSKFREMYQPSTNICIDEGMLLWRGHLAFRSYILCDSDTWYCYNMKPYCGEGAALEDTVIHLLDRLAGRGYRLFMDNFHNSVALSKHLLDLKIHVCGTLRKNKGEPPRIMRHNDSVMVLAWRDKKIVKMITTFHENNMEDIQVWQRGHKGKVRVQKPACIVEYNKAMNGVDKLDQNIVYYPFVRKSHKWTKKFVTYLFQISLFNAFVIYKAKNPQGKSPYNTDPGRRLDRNIANHALVPILPTPKKQHPTRRCRVCSRKGLRRETSYCCAGCGVPLYFGECYTLYHSKAHYQA</sequence>
<dbReference type="Ensembl" id="ENSMMDT00005033672.1">
    <property type="protein sequence ID" value="ENSMMDP00005032939.1"/>
    <property type="gene ID" value="ENSMMDG00005015501.1"/>
</dbReference>
<dbReference type="Pfam" id="PF13843">
    <property type="entry name" value="DDE_Tnp_1_7"/>
    <property type="match status" value="1"/>
</dbReference>